<name>A0A7X0VF41_9BACL</name>
<keyword evidence="3" id="KW-0378">Hydrolase</keyword>
<dbReference type="InterPro" id="IPR000602">
    <property type="entry name" value="Glyco_hydro_38_N"/>
</dbReference>
<accession>A0A7X0VF41</accession>
<evidence type="ECO:0000256" key="4">
    <source>
        <dbReference type="ARBA" id="ARBA00023295"/>
    </source>
</evidence>
<evidence type="ECO:0000256" key="2">
    <source>
        <dbReference type="ARBA" id="ARBA00022723"/>
    </source>
</evidence>
<sequence length="890" mass="99913">MDNKTVHIISHSHWDREWYMPFEKFRIRLVQLIDRVMELLETGGNGFEYFHMDGHVLPIDDYLEIRPEQESRIRKLVEAGKLFVGPWYVLQDAFLTSGEAQIRNLQIGMRRAEQLGGVAKIGYYPDTFGNISQTAQLLRGFGIDAAVFGRGINAIAENNTVVADAIDRYPSELWWEAPDGSKVLSVFLANWYHNGMELPTDPEEARERAEVMLANVERVATTRHLLLMNGCDHQPVQANVGQAIDELNRVRSGYSFVHSHFPHYFEALRSTPAEWPTVTGELIGEYTTGWGTLVNTASARMHLKQWNVRLQTEMERWVEPFTAIAGLLGGTYPEAFVRHAWKLLLQNHPHDSICGCSVDEVHEEMLTRYRKAWQIAESLSGKALASLATAVDTASMLASAGAERAKGAAFPIVVFNPLGWERSEWVTAEVDVEEEIQTDQWVLLDSTGDPVPYDSEDRGWVHGFTLPDDKFRIPWKKRRYILRFPTGNVPAVGHRSLIWLEKPTTPVPAWPQQKRPTCTVSGSSALLENAFLRIEVGGDGRVRLTDKETGRVFEDLLILEDTGDIGNEYMYVAAQEAETVTTAGRPAQLENISTGFTASVRLVHTLELPAEREGMKRSGQTKLQKIEIELHLEAEARRLDVEVRLDNQIKDHRLRVLFPSDLRADSVYADAPFDVVERIIEPWSGWTNPARSERMQSFFELTDGSVGLAIAAEGLPEYEVLRDGRNTMALTLLRCVGELGDWNYFPTPGAQCIGPFTARFAIVPHRGDYRFALREAQAFNVPMRAVSTSIHGGSLSPELSWATVEGDPSVQLTALKKADFGDGLTLRLVNLSTEEQHVRMTGELFERSRVTSEANLSEQIIGPANRENNAVCLTLPVKKIATVMTKGLIQ</sequence>
<dbReference type="InterPro" id="IPR041147">
    <property type="entry name" value="GH38_C"/>
</dbReference>
<dbReference type="GO" id="GO:0009313">
    <property type="term" value="P:oligosaccharide catabolic process"/>
    <property type="evidence" value="ECO:0007669"/>
    <property type="project" value="TreeGrafter"/>
</dbReference>
<evidence type="ECO:0000313" key="6">
    <source>
        <dbReference type="EMBL" id="MBB6670883.1"/>
    </source>
</evidence>
<dbReference type="InterPro" id="IPR011330">
    <property type="entry name" value="Glyco_hydro/deAcase_b/a-brl"/>
</dbReference>
<evidence type="ECO:0000256" key="1">
    <source>
        <dbReference type="ARBA" id="ARBA00009792"/>
    </source>
</evidence>
<evidence type="ECO:0000256" key="3">
    <source>
        <dbReference type="ARBA" id="ARBA00022801"/>
    </source>
</evidence>
<dbReference type="Pfam" id="PF17677">
    <property type="entry name" value="Glyco_hydro38C2"/>
    <property type="match status" value="1"/>
</dbReference>
<keyword evidence="4" id="KW-0326">Glycosidase</keyword>
<dbReference type="SUPFAM" id="SSF88688">
    <property type="entry name" value="Families 57/38 glycoside transferase middle domain"/>
    <property type="match status" value="1"/>
</dbReference>
<feature type="domain" description="Glycoside hydrolase family 38 central" evidence="5">
    <location>
        <begin position="296"/>
        <end position="369"/>
    </location>
</feature>
<gene>
    <name evidence="6" type="ORF">H7C19_09305</name>
</gene>
<reference evidence="6 7" key="1">
    <citation type="submission" date="2020-08" db="EMBL/GenBank/DDBJ databases">
        <title>Cohnella phylogeny.</title>
        <authorList>
            <person name="Dunlap C."/>
        </authorList>
    </citation>
    <scope>NUCLEOTIDE SEQUENCE [LARGE SCALE GENOMIC DNA]</scope>
    <source>
        <strain evidence="6 7">DSM 28246</strain>
    </source>
</reference>
<organism evidence="6 7">
    <name type="scientific">Cohnella nanjingensis</name>
    <dbReference type="NCBI Taxonomy" id="1387779"/>
    <lineage>
        <taxon>Bacteria</taxon>
        <taxon>Bacillati</taxon>
        <taxon>Bacillota</taxon>
        <taxon>Bacilli</taxon>
        <taxon>Bacillales</taxon>
        <taxon>Paenibacillaceae</taxon>
        <taxon>Cohnella</taxon>
    </lineage>
</organism>
<comment type="caution">
    <text evidence="6">The sequence shown here is derived from an EMBL/GenBank/DDBJ whole genome shotgun (WGS) entry which is preliminary data.</text>
</comment>
<evidence type="ECO:0000313" key="7">
    <source>
        <dbReference type="Proteomes" id="UP000547209"/>
    </source>
</evidence>
<dbReference type="InterPro" id="IPR027291">
    <property type="entry name" value="Glyco_hydro_38_N_sf"/>
</dbReference>
<dbReference type="InterPro" id="IPR041509">
    <property type="entry name" value="GH38_beta-1"/>
</dbReference>
<dbReference type="GO" id="GO:0030246">
    <property type="term" value="F:carbohydrate binding"/>
    <property type="evidence" value="ECO:0007669"/>
    <property type="project" value="InterPro"/>
</dbReference>
<dbReference type="Gene3D" id="1.20.1270.50">
    <property type="entry name" value="Glycoside hydrolase family 38, central domain"/>
    <property type="match status" value="1"/>
</dbReference>
<dbReference type="InterPro" id="IPR015341">
    <property type="entry name" value="Glyco_hydro_38_cen"/>
</dbReference>
<dbReference type="AlphaFoldDB" id="A0A7X0VF41"/>
<dbReference type="CDD" id="cd10814">
    <property type="entry name" value="GH38N_AMII_SpGH38_like"/>
    <property type="match status" value="1"/>
</dbReference>
<dbReference type="Gene3D" id="3.20.110.10">
    <property type="entry name" value="Glycoside hydrolase 38, N terminal domain"/>
    <property type="match status" value="1"/>
</dbReference>
<dbReference type="GO" id="GO:0004559">
    <property type="term" value="F:alpha-mannosidase activity"/>
    <property type="evidence" value="ECO:0007669"/>
    <property type="project" value="InterPro"/>
</dbReference>
<dbReference type="InterPro" id="IPR011682">
    <property type="entry name" value="Glyco_hydro_38_C"/>
</dbReference>
<dbReference type="Gene3D" id="2.70.98.30">
    <property type="entry name" value="Golgi alpha-mannosidase II, domain 4"/>
    <property type="match status" value="1"/>
</dbReference>
<dbReference type="InterPro" id="IPR028995">
    <property type="entry name" value="Glyco_hydro_57/38_cen_sf"/>
</dbReference>
<dbReference type="Proteomes" id="UP000547209">
    <property type="component" value="Unassembled WGS sequence"/>
</dbReference>
<dbReference type="SUPFAM" id="SSF88713">
    <property type="entry name" value="Glycoside hydrolase/deacetylase"/>
    <property type="match status" value="1"/>
</dbReference>
<keyword evidence="2" id="KW-0479">Metal-binding</keyword>
<dbReference type="PANTHER" id="PTHR46017:SF2">
    <property type="entry name" value="MANNOSYLGLYCERATE HYDROLASE"/>
    <property type="match status" value="1"/>
</dbReference>
<dbReference type="Pfam" id="PF18438">
    <property type="entry name" value="Glyco_hydro_38"/>
    <property type="match status" value="1"/>
</dbReference>
<proteinExistence type="inferred from homology"/>
<keyword evidence="7" id="KW-1185">Reference proteome</keyword>
<dbReference type="EMBL" id="JACJVP010000011">
    <property type="protein sequence ID" value="MBB6670883.1"/>
    <property type="molecule type" value="Genomic_DNA"/>
</dbReference>
<dbReference type="InterPro" id="IPR011013">
    <property type="entry name" value="Gal_mutarotase_sf_dom"/>
</dbReference>
<dbReference type="Pfam" id="PF01074">
    <property type="entry name" value="Glyco_hydro_38N"/>
    <property type="match status" value="1"/>
</dbReference>
<dbReference type="Gene3D" id="2.60.40.2210">
    <property type="match status" value="1"/>
</dbReference>
<dbReference type="Pfam" id="PF09261">
    <property type="entry name" value="Alpha-mann_mid"/>
    <property type="match status" value="1"/>
</dbReference>
<dbReference type="RefSeq" id="WP_185142356.1">
    <property type="nucleotide sequence ID" value="NZ_JACJVP010000011.1"/>
</dbReference>
<comment type="similarity">
    <text evidence="1">Belongs to the glycosyl hydrolase 38 family.</text>
</comment>
<dbReference type="PANTHER" id="PTHR46017">
    <property type="entry name" value="ALPHA-MANNOSIDASE 2C1"/>
    <property type="match status" value="1"/>
</dbReference>
<dbReference type="SMART" id="SM00872">
    <property type="entry name" value="Alpha-mann_mid"/>
    <property type="match status" value="1"/>
</dbReference>
<dbReference type="GO" id="GO:0046872">
    <property type="term" value="F:metal ion binding"/>
    <property type="evidence" value="ECO:0007669"/>
    <property type="project" value="UniProtKB-KW"/>
</dbReference>
<protein>
    <submittedName>
        <fullName evidence="6">Alpha-mannosidase</fullName>
    </submittedName>
</protein>
<dbReference type="SUPFAM" id="SSF74650">
    <property type="entry name" value="Galactose mutarotase-like"/>
    <property type="match status" value="1"/>
</dbReference>
<dbReference type="InterPro" id="IPR037094">
    <property type="entry name" value="Glyco_hydro_38_cen_sf"/>
</dbReference>
<dbReference type="Pfam" id="PF07748">
    <property type="entry name" value="Glyco_hydro_38C"/>
    <property type="match status" value="1"/>
</dbReference>
<evidence type="ECO:0000259" key="5">
    <source>
        <dbReference type="SMART" id="SM00872"/>
    </source>
</evidence>
<dbReference type="GO" id="GO:0006013">
    <property type="term" value="P:mannose metabolic process"/>
    <property type="evidence" value="ECO:0007669"/>
    <property type="project" value="InterPro"/>
</dbReference>